<sequence length="96" mass="10859">MKPLFSDISNYNSEKLNKAVWSNNIQELCKENNLSIKKNKNVSFNIPPSKSILKHLVTLDMDKEELVGTLELEAKKQLPGATSDIIIDYHIMGQSN</sequence>
<feature type="non-terminal residue" evidence="1">
    <location>
        <position position="96"/>
    </location>
</feature>
<evidence type="ECO:0000313" key="1">
    <source>
        <dbReference type="EMBL" id="SVD23254.1"/>
    </source>
</evidence>
<dbReference type="EMBL" id="UINC01137733">
    <property type="protein sequence ID" value="SVD23254.1"/>
    <property type="molecule type" value="Genomic_DNA"/>
</dbReference>
<accession>A0A382TMD0</accession>
<proteinExistence type="predicted"/>
<dbReference type="Gene3D" id="3.30.1490.300">
    <property type="match status" value="1"/>
</dbReference>
<name>A0A382TMD0_9ZZZZ</name>
<reference evidence="1" key="1">
    <citation type="submission" date="2018-05" db="EMBL/GenBank/DDBJ databases">
        <authorList>
            <person name="Lanie J.A."/>
            <person name="Ng W.-L."/>
            <person name="Kazmierczak K.M."/>
            <person name="Andrzejewski T.M."/>
            <person name="Davidsen T.M."/>
            <person name="Wayne K.J."/>
            <person name="Tettelin H."/>
            <person name="Glass J.I."/>
            <person name="Rusch D."/>
            <person name="Podicherti R."/>
            <person name="Tsui H.-C.T."/>
            <person name="Winkler M.E."/>
        </authorList>
    </citation>
    <scope>NUCLEOTIDE SEQUENCE</scope>
</reference>
<dbReference type="Gene3D" id="3.30.420.40">
    <property type="match status" value="1"/>
</dbReference>
<protein>
    <submittedName>
        <fullName evidence="1">Uncharacterized protein</fullName>
    </submittedName>
</protein>
<organism evidence="1">
    <name type="scientific">marine metagenome</name>
    <dbReference type="NCBI Taxonomy" id="408172"/>
    <lineage>
        <taxon>unclassified sequences</taxon>
        <taxon>metagenomes</taxon>
        <taxon>ecological metagenomes</taxon>
    </lineage>
</organism>
<gene>
    <name evidence="1" type="ORF">METZ01_LOCUS376108</name>
</gene>
<dbReference type="AlphaFoldDB" id="A0A382TMD0"/>